<dbReference type="InterPro" id="IPR017932">
    <property type="entry name" value="GATase_2_dom"/>
</dbReference>
<sequence>MPRGWTRGAAVLAWAAFVGPLASALSAMPRARAAPSARPVAWRGARALAQRSRVAAAATRDLPANPGAGVPKWRADACTEWEDRELLSLTGERDACGVGFIASQTGESSRRIVTYALNALRCMEHRGGCSADYDSGDGAGLMTAIPWKVIVDGLDLDQSGGPPRGLGMIFLPPDAAEAASARALFEEAVIAQGLTVAAWRVVPVDNAQLGVLAARTVPRIEQLVIGADPSILPEQLEARLYEARRRAERTVLTAAKEGSWQGEPYIASFSGRTVVYKGMVRSAVLDAFYLDLRREDYASRLAIYHRRFSTNTMPRWSLAQPMRVLGHNGEINTLLGNLNWMRAREREIVSASSDAAHSPLVDRARSDSANLDGAAELLARQPGRDLPEALMVLVPEAFESNRELDGPKWAGVSDFYKYHALLQEAWDGPALLVFSDGKWIGATLDRNGLRPARYLRTSDGLVCMMSETGVVPVPAETIVEKGRLGPGQMIAVELSSGHFFHNHEIKPKVAARADYAAMLATQARAVEPQPFAARATMSEPELVLSWTAFGWSLEDVGMGVADMASTGKESTFCMGDDAPLATLSEQPHMVYDYLKQRFAQVTNPPIDPIREGLVMSLAVSLGRKDNVLAGGREHLAKSAEARGKPTQLTLRTPLLNDAELALIEANEQMAPRRLSTRFPADLPGGLGAAIDRLRAQAAAAVEEGAHVLILSDKPDGSSGPAAVASELFIPPLLAVGAVHHDLLGQSLRMRASLVVQTGQAWSTHHLACLIGYGASAVHPYLAYESVLNWFNAPKTVTARKAGSLSAVPSEEAALANYRESVEGGLLKILSKIGISLLESYHGAQIFEAIGLSEDVVSLSLRGTPSRLGGMSLAELEEEGRMFHRKAFGDAAAPTKLENYGFVKYYTGKEHHHNSPPLTKLLHKALEAAARGDAYDQYALFAQSVRDKSPTCLRDLLEFRSDRQPIALDEVEPASEIMRTFCSGAMSLGALSREAHETIAVAMNRIGGKSNSGEGGEDPLRFSPITDVDEVTGVSASFPHLHGLRNGDLASSAVKQVASGRFGVTAGYLANAQQLEIKMGQGAKPGEGGQLPGTKVDAYIARLRNAKQGITLISPPPHHDIYSIEDLAQLIYDLHEVNTRAQVSVKLVAEVGIGTVAAGVAKANADVIQISGHDGGTGASPLSSIKHAGSPWELGLAEAHQTLAQNGLRERVTLRVDGGLKTGYDVVQAAMLGADEYGFGTIVMIAEGCIMARICHTNRCPVGVTTQDEALRKRFSGTPADIASFFELVAQEVRHTLAALGYTSLRDVVGRADLLARRAETAALPKTRGLDLSFLTAPAGGKVSRTIKSTPHANGAVLDDELLVDSRVRAVLESNGGSAKLSADIRNTDRTVGARLAGEIARRYGDKGFGGQIEVNFRGSAGQSFGAFNLGGVRLTIEGEANDYVAKGMHGGAIVIKPPSAAQFTPTDSAIIGNTCLYGATGGELFANGRAGERFAVRNSGAEAVIEGAGDHCCEYMTAGIVVVLGSAGRNIGAGMTGGLGYFYDPAGELPSQVNLDIVSVQRLPTDAAKQQLRALIEAHVRETGSAQGSQILANFEAEVANFWQVVPPAEADRAETRVEVQLAARAVAR</sequence>
<dbReference type="SUPFAM" id="SSF69336">
    <property type="entry name" value="Alpha subunit of glutamate synthase, C-terminal domain"/>
    <property type="match status" value="1"/>
</dbReference>
<keyword evidence="7" id="KW-0285">Flavoprotein</keyword>
<dbReference type="PROSITE" id="PS51278">
    <property type="entry name" value="GATASE_TYPE_2"/>
    <property type="match status" value="1"/>
</dbReference>
<evidence type="ECO:0000256" key="12">
    <source>
        <dbReference type="ARBA" id="ARBA00023004"/>
    </source>
</evidence>
<keyword evidence="15" id="KW-0003">3Fe-4S</keyword>
<proteinExistence type="inferred from homology"/>
<reference evidence="20" key="1">
    <citation type="submission" date="2021-05" db="EMBL/GenBank/DDBJ databases">
        <title>The genome of the haptophyte Pavlova lutheri (Diacronema luteri, Pavlovales) - a model for lipid biosynthesis in eukaryotic algae.</title>
        <authorList>
            <person name="Hulatt C.J."/>
            <person name="Posewitz M.C."/>
        </authorList>
    </citation>
    <scope>NUCLEOTIDE SEQUENCE</scope>
    <source>
        <strain evidence="20">NIVA-4/92</strain>
    </source>
</reference>
<dbReference type="Gene3D" id="3.20.20.70">
    <property type="entry name" value="Aldolase class I"/>
    <property type="match status" value="2"/>
</dbReference>
<evidence type="ECO:0000313" key="20">
    <source>
        <dbReference type="EMBL" id="KAG8461404.1"/>
    </source>
</evidence>
<dbReference type="InterPro" id="IPR006982">
    <property type="entry name" value="Glu_synth_centr_N"/>
</dbReference>
<comment type="caution">
    <text evidence="20">The sequence shown here is derived from an EMBL/GenBank/DDBJ whole genome shotgun (WGS) entry which is preliminary data.</text>
</comment>
<dbReference type="InterPro" id="IPR002489">
    <property type="entry name" value="Glu_synth_asu_C"/>
</dbReference>
<dbReference type="InterPro" id="IPR050711">
    <property type="entry name" value="ET-N_metabolism_enzyme"/>
</dbReference>
<evidence type="ECO:0000256" key="16">
    <source>
        <dbReference type="ARBA" id="ARBA00037928"/>
    </source>
</evidence>
<dbReference type="SUPFAM" id="SSF51395">
    <property type="entry name" value="FMN-linked oxidoreductases"/>
    <property type="match status" value="1"/>
</dbReference>
<dbReference type="GO" id="GO:0016041">
    <property type="term" value="F:glutamate synthase (ferredoxin) activity"/>
    <property type="evidence" value="ECO:0007669"/>
    <property type="project" value="UniProtKB-EC"/>
</dbReference>
<name>A0A8J5XIS1_DIALT</name>
<organism evidence="20 21">
    <name type="scientific">Diacronema lutheri</name>
    <name type="common">Unicellular marine alga</name>
    <name type="synonym">Monochrysis lutheri</name>
    <dbReference type="NCBI Taxonomy" id="2081491"/>
    <lineage>
        <taxon>Eukaryota</taxon>
        <taxon>Haptista</taxon>
        <taxon>Haptophyta</taxon>
        <taxon>Pavlovophyceae</taxon>
        <taxon>Pavlovales</taxon>
        <taxon>Pavlovaceae</taxon>
        <taxon>Diacronema</taxon>
    </lineage>
</organism>
<comment type="pathway">
    <text evidence="3">Energy metabolism; nitrogen metabolism.</text>
</comment>
<dbReference type="Pfam" id="PF04898">
    <property type="entry name" value="Glu_syn_central"/>
    <property type="match status" value="1"/>
</dbReference>
<gene>
    <name evidence="20" type="ORF">KFE25_010591</name>
</gene>
<keyword evidence="13" id="KW-0411">Iron-sulfur</keyword>
<dbReference type="PANTHER" id="PTHR11938">
    <property type="entry name" value="FAD NADPH DEHYDROGENASE/OXIDOREDUCTASE"/>
    <property type="match status" value="1"/>
</dbReference>
<dbReference type="EMBL" id="JAGTXO010000026">
    <property type="protein sequence ID" value="KAG8461404.1"/>
    <property type="molecule type" value="Genomic_DNA"/>
</dbReference>
<dbReference type="EC" id="1.4.7.1" evidence="17"/>
<keyword evidence="21" id="KW-1185">Reference proteome</keyword>
<evidence type="ECO:0000313" key="21">
    <source>
        <dbReference type="Proteomes" id="UP000751190"/>
    </source>
</evidence>
<dbReference type="Proteomes" id="UP000751190">
    <property type="component" value="Unassembled WGS sequence"/>
</dbReference>
<dbReference type="OMA" id="LKTGWDV"/>
<dbReference type="InterPro" id="IPR029055">
    <property type="entry name" value="Ntn_hydrolases_N"/>
</dbReference>
<dbReference type="GO" id="GO:0019676">
    <property type="term" value="P:ammonia assimilation cycle"/>
    <property type="evidence" value="ECO:0007669"/>
    <property type="project" value="TreeGrafter"/>
</dbReference>
<dbReference type="Pfam" id="PF01645">
    <property type="entry name" value="Glu_synthase"/>
    <property type="match status" value="1"/>
</dbReference>
<keyword evidence="8" id="KW-0288">FMN</keyword>
<dbReference type="FunFam" id="3.20.20.70:FF:000084">
    <property type="entry name" value="Ferredoxin-dependent glutamate synthase, chloroplastic"/>
    <property type="match status" value="1"/>
</dbReference>
<dbReference type="Pfam" id="PF01493">
    <property type="entry name" value="GXGXG"/>
    <property type="match status" value="1"/>
</dbReference>
<keyword evidence="14" id="KW-0314">Glutamate biosynthesis</keyword>
<feature type="signal peptide" evidence="18">
    <location>
        <begin position="1"/>
        <end position="24"/>
    </location>
</feature>
<evidence type="ECO:0000256" key="8">
    <source>
        <dbReference type="ARBA" id="ARBA00022643"/>
    </source>
</evidence>
<evidence type="ECO:0000256" key="18">
    <source>
        <dbReference type="SAM" id="SignalP"/>
    </source>
</evidence>
<keyword evidence="9" id="KW-0479">Metal-binding</keyword>
<evidence type="ECO:0000256" key="4">
    <source>
        <dbReference type="ARBA" id="ARBA00004909"/>
    </source>
</evidence>
<evidence type="ECO:0000256" key="7">
    <source>
        <dbReference type="ARBA" id="ARBA00022630"/>
    </source>
</evidence>
<keyword evidence="18" id="KW-0732">Signal</keyword>
<keyword evidence="11" id="KW-0560">Oxidoreductase</keyword>
<dbReference type="InterPro" id="IPR013785">
    <property type="entry name" value="Aldolase_TIM"/>
</dbReference>
<evidence type="ECO:0000256" key="6">
    <source>
        <dbReference type="ARBA" id="ARBA00022605"/>
    </source>
</evidence>
<dbReference type="SUPFAM" id="SSF56235">
    <property type="entry name" value="N-terminal nucleophile aminohydrolases (Ntn hydrolases)"/>
    <property type="match status" value="1"/>
</dbReference>
<dbReference type="CDD" id="cd00713">
    <property type="entry name" value="GltS"/>
    <property type="match status" value="1"/>
</dbReference>
<evidence type="ECO:0000256" key="14">
    <source>
        <dbReference type="ARBA" id="ARBA00023164"/>
    </source>
</evidence>
<comment type="cofactor">
    <cofactor evidence="2">
        <name>[3Fe-4S] cluster</name>
        <dbReference type="ChEBI" id="CHEBI:21137"/>
    </cofactor>
</comment>
<dbReference type="InterPro" id="IPR002932">
    <property type="entry name" value="Glu_synthdom"/>
</dbReference>
<evidence type="ECO:0000256" key="5">
    <source>
        <dbReference type="ARBA" id="ARBA00009716"/>
    </source>
</evidence>
<evidence type="ECO:0000256" key="15">
    <source>
        <dbReference type="ARBA" id="ARBA00023291"/>
    </source>
</evidence>
<dbReference type="InterPro" id="IPR036485">
    <property type="entry name" value="Glu_synth_asu_C_sf"/>
</dbReference>
<keyword evidence="6" id="KW-0028">Amino-acid biosynthesis</keyword>
<evidence type="ECO:0000259" key="19">
    <source>
        <dbReference type="PROSITE" id="PS51278"/>
    </source>
</evidence>
<evidence type="ECO:0000256" key="9">
    <source>
        <dbReference type="ARBA" id="ARBA00022723"/>
    </source>
</evidence>
<evidence type="ECO:0000256" key="10">
    <source>
        <dbReference type="ARBA" id="ARBA00022962"/>
    </source>
</evidence>
<evidence type="ECO:0000256" key="2">
    <source>
        <dbReference type="ARBA" id="ARBA00001927"/>
    </source>
</evidence>
<dbReference type="GO" id="GO:0046872">
    <property type="term" value="F:metal ion binding"/>
    <property type="evidence" value="ECO:0007669"/>
    <property type="project" value="UniProtKB-KW"/>
</dbReference>
<dbReference type="Gene3D" id="2.160.20.60">
    <property type="entry name" value="Glutamate synthase, alpha subunit, C-terminal domain"/>
    <property type="match status" value="1"/>
</dbReference>
<keyword evidence="10" id="KW-0315">Glutamine amidotransferase</keyword>
<dbReference type="GO" id="GO:0051538">
    <property type="term" value="F:3 iron, 4 sulfur cluster binding"/>
    <property type="evidence" value="ECO:0007669"/>
    <property type="project" value="UniProtKB-KW"/>
</dbReference>
<feature type="chain" id="PRO_5035312113" description="glutamate synthase (ferredoxin)" evidence="18">
    <location>
        <begin position="25"/>
        <end position="1629"/>
    </location>
</feature>
<evidence type="ECO:0000256" key="3">
    <source>
        <dbReference type="ARBA" id="ARBA00004802"/>
    </source>
</evidence>
<comment type="pathway">
    <text evidence="16">Amino-acid biosynthesis; L-glutamate biosynthesis via GLT pathway; L-glutamate from 2-oxoglutarate and L-glutamine (ferredoxin route): step 1/1.</text>
</comment>
<evidence type="ECO:0000256" key="13">
    <source>
        <dbReference type="ARBA" id="ARBA00023014"/>
    </source>
</evidence>
<accession>A0A8J5XIS1</accession>
<dbReference type="CDD" id="cd02808">
    <property type="entry name" value="GltS_FMN"/>
    <property type="match status" value="1"/>
</dbReference>
<comment type="cofactor">
    <cofactor evidence="1">
        <name>FMN</name>
        <dbReference type="ChEBI" id="CHEBI:58210"/>
    </cofactor>
</comment>
<dbReference type="OrthoDB" id="4327079at2759"/>
<evidence type="ECO:0000256" key="1">
    <source>
        <dbReference type="ARBA" id="ARBA00001917"/>
    </source>
</evidence>
<evidence type="ECO:0000256" key="11">
    <source>
        <dbReference type="ARBA" id="ARBA00023002"/>
    </source>
</evidence>
<comment type="similarity">
    <text evidence="5">Belongs to the glutamate synthase family.</text>
</comment>
<dbReference type="UniPathway" id="UPA00045"/>
<dbReference type="PANTHER" id="PTHR11938:SF133">
    <property type="entry name" value="GLUTAMATE SYNTHASE (NADH)"/>
    <property type="match status" value="1"/>
</dbReference>
<dbReference type="CDD" id="cd00982">
    <property type="entry name" value="gltB_C"/>
    <property type="match status" value="1"/>
</dbReference>
<comment type="pathway">
    <text evidence="4">Nitrogen metabolism.</text>
</comment>
<dbReference type="GO" id="GO:0006537">
    <property type="term" value="P:glutamate biosynthetic process"/>
    <property type="evidence" value="ECO:0007669"/>
    <property type="project" value="UniProtKB-KW"/>
</dbReference>
<feature type="domain" description="Glutamine amidotransferase type-2" evidence="19">
    <location>
        <begin position="96"/>
        <end position="495"/>
    </location>
</feature>
<dbReference type="NCBIfam" id="NF008730">
    <property type="entry name" value="PRK11750.1"/>
    <property type="match status" value="1"/>
</dbReference>
<protein>
    <recommendedName>
        <fullName evidence="17">glutamate synthase (ferredoxin)</fullName>
        <ecNumber evidence="17">1.4.7.1</ecNumber>
    </recommendedName>
</protein>
<evidence type="ECO:0000256" key="17">
    <source>
        <dbReference type="ARBA" id="ARBA00039085"/>
    </source>
</evidence>
<dbReference type="Pfam" id="PF00310">
    <property type="entry name" value="GATase_2"/>
    <property type="match status" value="1"/>
</dbReference>
<keyword evidence="12" id="KW-0408">Iron</keyword>
<dbReference type="Gene3D" id="3.60.20.10">
    <property type="entry name" value="Glutamine Phosphoribosylpyrophosphate, subunit 1, domain 1"/>
    <property type="match status" value="1"/>
</dbReference>